<reference evidence="2 3" key="1">
    <citation type="submission" date="2017-03" db="EMBL/GenBank/DDBJ databases">
        <authorList>
            <person name="Afonso C.L."/>
            <person name="Miller P.J."/>
            <person name="Scott M.A."/>
            <person name="Spackman E."/>
            <person name="Goraichik I."/>
            <person name="Dimitrov K.M."/>
            <person name="Suarez D.L."/>
            <person name="Swayne D.E."/>
        </authorList>
    </citation>
    <scope>NUCLEOTIDE SEQUENCE [LARGE SCALE GENOMIC DNA]</scope>
    <source>
        <strain evidence="2 3">CECT 7023</strain>
    </source>
</reference>
<feature type="transmembrane region" description="Helical" evidence="1">
    <location>
        <begin position="167"/>
        <end position="193"/>
    </location>
</feature>
<dbReference type="InterPro" id="IPR018692">
    <property type="entry name" value="DUF2189"/>
</dbReference>
<organism evidence="2 3">
    <name type="scientific">Roseisalinus antarcticus</name>
    <dbReference type="NCBI Taxonomy" id="254357"/>
    <lineage>
        <taxon>Bacteria</taxon>
        <taxon>Pseudomonadati</taxon>
        <taxon>Pseudomonadota</taxon>
        <taxon>Alphaproteobacteria</taxon>
        <taxon>Rhodobacterales</taxon>
        <taxon>Roseobacteraceae</taxon>
        <taxon>Roseisalinus</taxon>
    </lineage>
</organism>
<feature type="transmembrane region" description="Helical" evidence="1">
    <location>
        <begin position="40"/>
        <end position="62"/>
    </location>
</feature>
<accession>A0A1Y5RLU1</accession>
<sequence>MMDAAGGVMPPASKLPGYDRLTPGDLGACLRLGLEDFRRAPMFGVFFSAVYVLGGFAMVWLGAGQVTWVLATSLGFPLAAPFAAVGLYEVSRRLEAGEPLDWARVLGVVWAERGRQIPWMGAIIVIYFLFWTFLAHMIFALFMGLGVLTNISGSWEAFVTPNGLTMIAVELAVGGVLAFLLFSLTVVSLPLLLDREVDFVTAMILSVGVVRENLLVMLAWACVVAVGTLVALVPWFLGLVLALPVFGHATWHIYRRALVERPGA</sequence>
<gene>
    <name evidence="2" type="ORF">ROA7023_00328</name>
</gene>
<evidence type="ECO:0000313" key="3">
    <source>
        <dbReference type="Proteomes" id="UP000193900"/>
    </source>
</evidence>
<dbReference type="AlphaFoldDB" id="A0A1Y5RLU1"/>
<evidence type="ECO:0008006" key="4">
    <source>
        <dbReference type="Google" id="ProtNLM"/>
    </source>
</evidence>
<dbReference type="EMBL" id="FWFZ01000001">
    <property type="protein sequence ID" value="SLN17643.1"/>
    <property type="molecule type" value="Genomic_DNA"/>
</dbReference>
<keyword evidence="1" id="KW-0472">Membrane</keyword>
<dbReference type="Proteomes" id="UP000193900">
    <property type="component" value="Unassembled WGS sequence"/>
</dbReference>
<evidence type="ECO:0000313" key="2">
    <source>
        <dbReference type="EMBL" id="SLN17643.1"/>
    </source>
</evidence>
<feature type="transmembrane region" description="Helical" evidence="1">
    <location>
        <begin position="122"/>
        <end position="147"/>
    </location>
</feature>
<keyword evidence="3" id="KW-1185">Reference proteome</keyword>
<proteinExistence type="predicted"/>
<keyword evidence="1" id="KW-1133">Transmembrane helix</keyword>
<dbReference type="RefSeq" id="WP_370739183.1">
    <property type="nucleotide sequence ID" value="NZ_FWFZ01000001.1"/>
</dbReference>
<feature type="transmembrane region" description="Helical" evidence="1">
    <location>
        <begin position="214"/>
        <end position="237"/>
    </location>
</feature>
<evidence type="ECO:0000256" key="1">
    <source>
        <dbReference type="SAM" id="Phobius"/>
    </source>
</evidence>
<protein>
    <recommendedName>
        <fullName evidence="4">Integral membrane protein</fullName>
    </recommendedName>
</protein>
<keyword evidence="1" id="KW-0812">Transmembrane</keyword>
<name>A0A1Y5RLU1_9RHOB</name>
<dbReference type="Pfam" id="PF09955">
    <property type="entry name" value="DUF2189"/>
    <property type="match status" value="1"/>
</dbReference>
<feature type="transmembrane region" description="Helical" evidence="1">
    <location>
        <begin position="68"/>
        <end position="88"/>
    </location>
</feature>